<dbReference type="Pfam" id="PF08309">
    <property type="entry name" value="LVIVD"/>
    <property type="match status" value="10"/>
</dbReference>
<evidence type="ECO:0000256" key="1">
    <source>
        <dbReference type="SAM" id="Phobius"/>
    </source>
</evidence>
<feature type="transmembrane region" description="Helical" evidence="1">
    <location>
        <begin position="31"/>
        <end position="49"/>
    </location>
</feature>
<dbReference type="EMBL" id="DSTU01000004">
    <property type="protein sequence ID" value="HFJ53652.1"/>
    <property type="molecule type" value="Genomic_DNA"/>
</dbReference>
<keyword evidence="1" id="KW-0812">Transmembrane</keyword>
<dbReference type="SUPFAM" id="SSF75011">
    <property type="entry name" value="3-carboxy-cis,cis-mucoante lactonizing enzyme"/>
    <property type="match status" value="2"/>
</dbReference>
<evidence type="ECO:0000313" key="2">
    <source>
        <dbReference type="EMBL" id="HEA87814.1"/>
    </source>
</evidence>
<reference evidence="2" key="1">
    <citation type="journal article" date="2020" name="mSystems">
        <title>Genome- and Community-Level Interaction Insights into Carbon Utilization and Element Cycling Functions of Hydrothermarchaeota in Hydrothermal Sediment.</title>
        <authorList>
            <person name="Zhou Z."/>
            <person name="Liu Y."/>
            <person name="Xu W."/>
            <person name="Pan J."/>
            <person name="Luo Z.H."/>
            <person name="Li M."/>
        </authorList>
    </citation>
    <scope>NUCLEOTIDE SEQUENCE [LARGE SCALE GENOMIC DNA]</scope>
    <source>
        <strain evidence="2">SpSt-265</strain>
        <strain evidence="3">SpSt-465</strain>
    </source>
</reference>
<dbReference type="AlphaFoldDB" id="A0A7C1NHX0"/>
<evidence type="ECO:0000313" key="3">
    <source>
        <dbReference type="EMBL" id="HFJ53652.1"/>
    </source>
</evidence>
<keyword evidence="1" id="KW-1133">Transmembrane helix</keyword>
<sequence length="739" mass="80126">MCGSSFLNPVGGGRRAQTALTVVFKGDIKNMAGLVLGIINLIIFASYPLHPLPIAGNYKFPLPRDSLNARFAGNWPFGYPGKVAFDTIRNLAFVGTGGGVYILDFTDPGAPVKLGEIRCRGLVGRIRHLDHILYLANGWEPGVQLWDVSQPAQPAPLTWLPVGPVTDFAIENRRLYIVRNETLLIFDISNPGQPVLRGAYDHHDRIAGIFVRDTLAFLIEDLFTGNTGFTIINIADPSTPYPLGVWRGQVVNGIAVVSGIAYCTTDSGLQIIDISTPANPRRIGSCAPLEVPTLITVRDSFAFVADYGLTVINVRNPKAPFRIASIRPAYYSGFEDMCPADSFILLTQWGKMSIWLVNISNPSAPSELGWYQLPGWTGALAVSGNYAYLADWDYGVRILDISDPEYPVEIADVASQWGASGIFILDTFAYLAESGCGLGIISIANPAQPSRIGFCRTPGAACYCAVKEGYAYMADGLSGLRIISVADPANPHEVGFWDTPGYAWSVGLQDSLAYVADEDGGLRILNIQHPEQPYEIGSINLANKPVVLTLRDSIVYLGGFEGDMVIVNAANPAHPYLQGCYRTTGPCWGISIAYPYAYVADWFPGLFHIVDISDPSNPVQAGYYYTPNAPYTVAYRQPYVYVASGLCGLQIYESLLSGTGEGGNYVQPPELTLLPNPVRPGAVLALPAGTAAVRLFDSSGRLLQTRTVTNNQHQLAGIRPGVYFIQLEPQALRAKLIVR</sequence>
<dbReference type="NCBIfam" id="TIGR04183">
    <property type="entry name" value="Por_Secre_tail"/>
    <property type="match status" value="1"/>
</dbReference>
<dbReference type="EMBL" id="DSLG01000008">
    <property type="protein sequence ID" value="HEA87814.1"/>
    <property type="molecule type" value="Genomic_DNA"/>
</dbReference>
<organism evidence="2">
    <name type="scientific">candidate division WOR-3 bacterium</name>
    <dbReference type="NCBI Taxonomy" id="2052148"/>
    <lineage>
        <taxon>Bacteria</taxon>
        <taxon>Bacteria division WOR-3</taxon>
    </lineage>
</organism>
<comment type="caution">
    <text evidence="2">The sequence shown here is derived from an EMBL/GenBank/DDBJ whole genome shotgun (WGS) entry which is preliminary data.</text>
</comment>
<proteinExistence type="predicted"/>
<dbReference type="InterPro" id="IPR026444">
    <property type="entry name" value="Secre_tail"/>
</dbReference>
<gene>
    <name evidence="2" type="ORF">ENP94_07410</name>
    <name evidence="3" type="ORF">ENS16_03055</name>
</gene>
<keyword evidence="1" id="KW-0472">Membrane</keyword>
<dbReference type="InterPro" id="IPR013211">
    <property type="entry name" value="LVIVD"/>
</dbReference>
<name>A0A7C1NHX0_UNCW3</name>
<accession>A0A7C1NHX0</accession>
<protein>
    <submittedName>
        <fullName evidence="2">T9SS type A sorting domain-containing protein</fullName>
    </submittedName>
</protein>